<dbReference type="EMBL" id="CATQJL010000223">
    <property type="protein sequence ID" value="CAJ0598181.1"/>
    <property type="molecule type" value="Genomic_DNA"/>
</dbReference>
<evidence type="ECO:0000313" key="3">
    <source>
        <dbReference type="Proteomes" id="UP001176961"/>
    </source>
</evidence>
<name>A0AA36GU38_CYLNA</name>
<comment type="caution">
    <text evidence="2">The sequence shown here is derived from an EMBL/GenBank/DDBJ whole genome shotgun (WGS) entry which is preliminary data.</text>
</comment>
<organism evidence="2 3">
    <name type="scientific">Cylicocyclus nassatus</name>
    <name type="common">Nematode worm</name>
    <dbReference type="NCBI Taxonomy" id="53992"/>
    <lineage>
        <taxon>Eukaryota</taxon>
        <taxon>Metazoa</taxon>
        <taxon>Ecdysozoa</taxon>
        <taxon>Nematoda</taxon>
        <taxon>Chromadorea</taxon>
        <taxon>Rhabditida</taxon>
        <taxon>Rhabditina</taxon>
        <taxon>Rhabditomorpha</taxon>
        <taxon>Strongyloidea</taxon>
        <taxon>Strongylidae</taxon>
        <taxon>Cylicocyclus</taxon>
    </lineage>
</organism>
<keyword evidence="3" id="KW-1185">Reference proteome</keyword>
<accession>A0AA36GU38</accession>
<feature type="region of interest" description="Disordered" evidence="1">
    <location>
        <begin position="234"/>
        <end position="260"/>
    </location>
</feature>
<sequence>MQYQSSSIDNSGERPWGQISWTGATLAVEQTINMNCLIVFRQVVGADVKCYLIFSKTHKFGFLCDGSIKLKVGHWARLQYVGTDFRPGQVLDSRSLRLIGYIASPLFIVTRKYKIREEPEEFAEFVVILVLRANIHNHNGMLFIESADVGTIKVDTQWTPNFAIPSQFPKGAVVEIEFVKDSWYLRKLHGNWHDGFDLRRLDSPFITPGYTVEEMEKFYRKRLAHGLETCEERFPQRPHSTHEQQPSHSMNRAENRNRERHHCRSVIDSVDNDRWLAQRQFASHNRDFVSDESKGRDIIVNDRRRDAVENRPSAAFAQKSRYENSTSMHHVPRTAAMEKSRMDSKKVEELNKRMTYVFEMPDDPSSHKQTHDDYYYDSSKEEELLLQPKSMNIAVERWTPPVVQPNHETIVDLSDERPSGRDRIPAWCCIVTIRNDHVICYAPITGIHKIVIPADLMERTSFIRDWQKLLKLGQWINVTCEPRSKREYDEFRIPHFSHIAVEVCTKPEKRPPIENWEQRVIHGLFQFRVYCDLRVVGNVQRVQAGNEKYMRLSCRHLIPVLVPHERLDDILDNQLTAPRTIKFWATRKKRVLDCDLFLIDCEDIEEE</sequence>
<gene>
    <name evidence="2" type="ORF">CYNAS_LOCUS10164</name>
</gene>
<dbReference type="Proteomes" id="UP001176961">
    <property type="component" value="Unassembled WGS sequence"/>
</dbReference>
<proteinExistence type="predicted"/>
<reference evidence="2" key="1">
    <citation type="submission" date="2023-07" db="EMBL/GenBank/DDBJ databases">
        <authorList>
            <consortium name="CYATHOMIX"/>
        </authorList>
    </citation>
    <scope>NUCLEOTIDE SEQUENCE</scope>
    <source>
        <strain evidence="2">N/A</strain>
    </source>
</reference>
<protein>
    <submittedName>
        <fullName evidence="2">Uncharacterized protein</fullName>
    </submittedName>
</protein>
<dbReference type="AlphaFoldDB" id="A0AA36GU38"/>
<evidence type="ECO:0000256" key="1">
    <source>
        <dbReference type="SAM" id="MobiDB-lite"/>
    </source>
</evidence>
<evidence type="ECO:0000313" key="2">
    <source>
        <dbReference type="EMBL" id="CAJ0598181.1"/>
    </source>
</evidence>